<dbReference type="Gene3D" id="3.30.160.60">
    <property type="entry name" value="Classic Zinc Finger"/>
    <property type="match status" value="6"/>
</dbReference>
<protein>
    <submittedName>
        <fullName evidence="10">Zinc finger protein Gfi-1b</fullName>
    </submittedName>
</protein>
<accession>H2KTJ2</accession>
<keyword evidence="5" id="KW-0862">Zinc</keyword>
<evidence type="ECO:0000313" key="10">
    <source>
        <dbReference type="EMBL" id="GAA40985.1"/>
    </source>
</evidence>
<evidence type="ECO:0000256" key="6">
    <source>
        <dbReference type="ARBA" id="ARBA00023242"/>
    </source>
</evidence>
<evidence type="ECO:0000256" key="4">
    <source>
        <dbReference type="ARBA" id="ARBA00022771"/>
    </source>
</evidence>
<evidence type="ECO:0000256" key="8">
    <source>
        <dbReference type="SAM" id="MobiDB-lite"/>
    </source>
</evidence>
<keyword evidence="11" id="KW-1185">Reference proteome</keyword>
<dbReference type="InterPro" id="IPR013087">
    <property type="entry name" value="Znf_C2H2_type"/>
</dbReference>
<dbReference type="SMART" id="SM00355">
    <property type="entry name" value="ZnF_C2H2"/>
    <property type="match status" value="6"/>
</dbReference>
<dbReference type="SUPFAM" id="SSF57667">
    <property type="entry name" value="beta-beta-alpha zinc fingers"/>
    <property type="match status" value="3"/>
</dbReference>
<keyword evidence="2" id="KW-0479">Metal-binding</keyword>
<evidence type="ECO:0000259" key="9">
    <source>
        <dbReference type="PROSITE" id="PS50157"/>
    </source>
</evidence>
<feature type="domain" description="C2H2-type" evidence="9">
    <location>
        <begin position="529"/>
        <end position="556"/>
    </location>
</feature>
<dbReference type="PROSITE" id="PS50157">
    <property type="entry name" value="ZINC_FINGER_C2H2_2"/>
    <property type="match status" value="6"/>
</dbReference>
<dbReference type="Proteomes" id="UP000008909">
    <property type="component" value="Unassembled WGS sequence"/>
</dbReference>
<dbReference type="InterPro" id="IPR050331">
    <property type="entry name" value="Zinc_finger"/>
</dbReference>
<dbReference type="EMBL" id="DF143903">
    <property type="protein sequence ID" value="GAA40985.1"/>
    <property type="molecule type" value="Genomic_DNA"/>
</dbReference>
<evidence type="ECO:0000256" key="3">
    <source>
        <dbReference type="ARBA" id="ARBA00022737"/>
    </source>
</evidence>
<feature type="compositionally biased region" description="Basic and acidic residues" evidence="8">
    <location>
        <begin position="204"/>
        <end position="217"/>
    </location>
</feature>
<dbReference type="PANTHER" id="PTHR16515">
    <property type="entry name" value="PR DOMAIN ZINC FINGER PROTEIN"/>
    <property type="match status" value="1"/>
</dbReference>
<dbReference type="GO" id="GO:0005634">
    <property type="term" value="C:nucleus"/>
    <property type="evidence" value="ECO:0007669"/>
    <property type="project" value="UniProtKB-SubCell"/>
</dbReference>
<evidence type="ECO:0000256" key="2">
    <source>
        <dbReference type="ARBA" id="ARBA00022723"/>
    </source>
</evidence>
<dbReference type="PANTHER" id="PTHR16515:SF54">
    <property type="entry name" value="GROWTH FACTOR-INDEPENDENT 1B TRANSCRIPTION REPRESSOR"/>
    <property type="match status" value="1"/>
</dbReference>
<gene>
    <name evidence="10" type="ORF">CLF_103974</name>
</gene>
<dbReference type="FunFam" id="3.30.160.60:FF:000432">
    <property type="entry name" value="zinc finger protein Gfi-1b isoform X1"/>
    <property type="match status" value="1"/>
</dbReference>
<reference evidence="10" key="1">
    <citation type="journal article" date="2011" name="Genome Biol.">
        <title>The draft genome of the carcinogenic human liver fluke Clonorchis sinensis.</title>
        <authorList>
            <person name="Wang X."/>
            <person name="Chen W."/>
            <person name="Huang Y."/>
            <person name="Sun J."/>
            <person name="Men J."/>
            <person name="Liu H."/>
            <person name="Luo F."/>
            <person name="Guo L."/>
            <person name="Lv X."/>
            <person name="Deng C."/>
            <person name="Zhou C."/>
            <person name="Fan Y."/>
            <person name="Li X."/>
            <person name="Huang L."/>
            <person name="Hu Y."/>
            <person name="Liang C."/>
            <person name="Hu X."/>
            <person name="Xu J."/>
            <person name="Yu X."/>
        </authorList>
    </citation>
    <scope>NUCLEOTIDE SEQUENCE [LARGE SCALE GENOMIC DNA]</scope>
    <source>
        <strain evidence="10">Henan</strain>
    </source>
</reference>
<evidence type="ECO:0000256" key="7">
    <source>
        <dbReference type="PROSITE-ProRule" id="PRU00042"/>
    </source>
</evidence>
<name>H2KTJ2_CLOSI</name>
<organism evidence="10 11">
    <name type="scientific">Clonorchis sinensis</name>
    <name type="common">Chinese liver fluke</name>
    <dbReference type="NCBI Taxonomy" id="79923"/>
    <lineage>
        <taxon>Eukaryota</taxon>
        <taxon>Metazoa</taxon>
        <taxon>Spiralia</taxon>
        <taxon>Lophotrochozoa</taxon>
        <taxon>Platyhelminthes</taxon>
        <taxon>Trematoda</taxon>
        <taxon>Digenea</taxon>
        <taxon>Opisthorchiida</taxon>
        <taxon>Opisthorchiata</taxon>
        <taxon>Opisthorchiidae</taxon>
        <taxon>Clonorchis</taxon>
    </lineage>
</organism>
<feature type="domain" description="C2H2-type" evidence="9">
    <location>
        <begin position="557"/>
        <end position="584"/>
    </location>
</feature>
<dbReference type="FunFam" id="3.30.160.60:FF:000345">
    <property type="entry name" value="Zinc finger protein Gfi-1"/>
    <property type="match status" value="1"/>
</dbReference>
<evidence type="ECO:0000313" key="11">
    <source>
        <dbReference type="Proteomes" id="UP000008909"/>
    </source>
</evidence>
<proteinExistence type="predicted"/>
<feature type="domain" description="C2H2-type" evidence="9">
    <location>
        <begin position="585"/>
        <end position="613"/>
    </location>
</feature>
<feature type="compositionally biased region" description="Polar residues" evidence="8">
    <location>
        <begin position="651"/>
        <end position="680"/>
    </location>
</feature>
<feature type="compositionally biased region" description="Low complexity" evidence="8">
    <location>
        <begin position="173"/>
        <end position="182"/>
    </location>
</feature>
<feature type="domain" description="C2H2-type" evidence="9">
    <location>
        <begin position="473"/>
        <end position="500"/>
    </location>
</feature>
<dbReference type="AlphaFoldDB" id="H2KTJ2"/>
<evidence type="ECO:0000256" key="1">
    <source>
        <dbReference type="ARBA" id="ARBA00004123"/>
    </source>
</evidence>
<keyword evidence="6" id="KW-0539">Nucleus</keyword>
<evidence type="ECO:0000256" key="5">
    <source>
        <dbReference type="ARBA" id="ARBA00022833"/>
    </source>
</evidence>
<dbReference type="FunFam" id="3.30.160.60:FF:000148">
    <property type="entry name" value="zinc finger protein Gfi-1"/>
    <property type="match status" value="1"/>
</dbReference>
<feature type="domain" description="C2H2-type" evidence="9">
    <location>
        <begin position="444"/>
        <end position="472"/>
    </location>
</feature>
<sequence>MHEQTHLTREDISSGSIRKTMKCFFYLLFRDCLYYECIAETPNFLVQLAGIKQHLDKEVALAKQQMLASFINLNNSRAMAFEQPALPLPYSWCSNIHTNVSSVCNTSPVIPSIDNRSSILNQKRCEGIQTGSLNLLPTSLSSSHPSSLSTMLPFQNGLIFPQNPGVIPQDAVSSGSAGTSGSIIDRGHDEYRGLNTSDTIPQDARSKRNSDVSFENHRSIRAKKRLQARRRAGAGMDFMLSSNTALQTIASVLQTSTSAAGFSVPVTASTTTLWNQLPMNSGSQSEHPLQYTKQECPINDSLMPAQLSGFQRPIGHLPETIPCTVSPVQSAKLLSQTKYPIKVGEPLVKTSDQPTYEGEMLTTSRNYITAALEYFRLLSQPVQYLNDPWLRMLPQISSRLMRSTNMSPVMEHTQLRSSSGSNTSSTEEVDLALSDLKEVTNEVFKCNSCTKYFATSHGLEVHVRRTHASKRPFECQLCQKSFGHAINLYQHEVIHCPDRHFQCHECGKTFKRSSTLSTHLLIHSDTRPYPCQYCGKRFHQKSDMKKHTYTHTGEKPYVCLQCGKAFSQSSNLITHSRKHTGFKPFSCLHCMRAFQRKVDLRRHVETQHEADEKVHNFALTEEENQKSFLNQADISGTRAANSPEDMPVPLTTKSLGSQPQQPETPSNPQSDSGNSTSQRKQSGRPFEDASPLHNNIGTTDNISKTKVPELEKPLLYSVALLLRTEST</sequence>
<feature type="region of interest" description="Disordered" evidence="8">
    <location>
        <begin position="637"/>
        <end position="710"/>
    </location>
</feature>
<dbReference type="FunFam" id="3.30.160.60:FF:000245">
    <property type="entry name" value="zinc finger protein Gfi-1"/>
    <property type="match status" value="1"/>
</dbReference>
<dbReference type="GO" id="GO:0010468">
    <property type="term" value="P:regulation of gene expression"/>
    <property type="evidence" value="ECO:0007669"/>
    <property type="project" value="TreeGrafter"/>
</dbReference>
<comment type="subcellular location">
    <subcellularLocation>
        <location evidence="1">Nucleus</location>
    </subcellularLocation>
</comment>
<keyword evidence="4 7" id="KW-0863">Zinc-finger</keyword>
<dbReference type="InterPro" id="IPR036236">
    <property type="entry name" value="Znf_C2H2_sf"/>
</dbReference>
<feature type="compositionally biased region" description="Polar residues" evidence="8">
    <location>
        <begin position="692"/>
        <end position="704"/>
    </location>
</feature>
<dbReference type="PROSITE" id="PS00028">
    <property type="entry name" value="ZINC_FINGER_C2H2_1"/>
    <property type="match status" value="6"/>
</dbReference>
<dbReference type="GO" id="GO:0008270">
    <property type="term" value="F:zinc ion binding"/>
    <property type="evidence" value="ECO:0007669"/>
    <property type="project" value="UniProtKB-KW"/>
</dbReference>
<feature type="region of interest" description="Disordered" evidence="8">
    <location>
        <begin position="170"/>
        <end position="217"/>
    </location>
</feature>
<keyword evidence="3" id="KW-0677">Repeat</keyword>
<dbReference type="Pfam" id="PF00096">
    <property type="entry name" value="zf-C2H2"/>
    <property type="match status" value="4"/>
</dbReference>
<feature type="domain" description="C2H2-type" evidence="9">
    <location>
        <begin position="501"/>
        <end position="528"/>
    </location>
</feature>